<evidence type="ECO:0000313" key="2">
    <source>
        <dbReference type="Proteomes" id="UP000694050"/>
    </source>
</evidence>
<gene>
    <name evidence="1" type="ORF">Forpe1208_v014240</name>
</gene>
<name>A0A8J5NSU8_FUSOX</name>
<dbReference type="Proteomes" id="UP000694050">
    <property type="component" value="Unassembled WGS sequence"/>
</dbReference>
<protein>
    <submittedName>
        <fullName evidence="1">Uncharacterized protein</fullName>
    </submittedName>
</protein>
<sequence>MDFAGCQVFEGELKVSPSKSGVIRERYAPQYPVFSVKGKPASSGSEVQNTSILDKLIEKFDKLELIGAWSVGMVLTSEDGKGKVVSGGEARTKHIVGN</sequence>
<evidence type="ECO:0000313" key="1">
    <source>
        <dbReference type="EMBL" id="KAG7406137.1"/>
    </source>
</evidence>
<organism evidence="1 2">
    <name type="scientific">Fusarium oxysporum f. sp. rapae</name>
    <dbReference type="NCBI Taxonomy" id="485398"/>
    <lineage>
        <taxon>Eukaryota</taxon>
        <taxon>Fungi</taxon>
        <taxon>Dikarya</taxon>
        <taxon>Ascomycota</taxon>
        <taxon>Pezizomycotina</taxon>
        <taxon>Sordariomycetes</taxon>
        <taxon>Hypocreomycetidae</taxon>
        <taxon>Hypocreales</taxon>
        <taxon>Nectriaceae</taxon>
        <taxon>Fusarium</taxon>
        <taxon>Fusarium oxysporum species complex</taxon>
    </lineage>
</organism>
<reference evidence="1" key="1">
    <citation type="submission" date="2021-04" db="EMBL/GenBank/DDBJ databases">
        <title>First draft genome resource for Brassicaceae pathogens Fusarium oxysporum f. sp. raphani and Fusarium oxysporum f. sp. rapae.</title>
        <authorList>
            <person name="Asai S."/>
        </authorList>
    </citation>
    <scope>NUCLEOTIDE SEQUENCE</scope>
    <source>
        <strain evidence="1">Tf1208</strain>
    </source>
</reference>
<comment type="caution">
    <text evidence="1">The sequence shown here is derived from an EMBL/GenBank/DDBJ whole genome shotgun (WGS) entry which is preliminary data.</text>
</comment>
<accession>A0A8J5NSU8</accession>
<dbReference type="EMBL" id="JAELUQ010000011">
    <property type="protein sequence ID" value="KAG7406137.1"/>
    <property type="molecule type" value="Genomic_DNA"/>
</dbReference>
<dbReference type="AlphaFoldDB" id="A0A8J5NSU8"/>
<proteinExistence type="predicted"/>